<sequence length="70" mass="8087">MLQKMMFILKKQNKKLLRGVVNIQMAAKYFIQAVPVTPTIFVTNDFSDGLFKILGRLKNLCSNQAIFHRD</sequence>
<keyword evidence="2" id="KW-1185">Reference proteome</keyword>
<organism evidence="1 2">
    <name type="scientific">Neisseria sicca ATCC 29256</name>
    <dbReference type="NCBI Taxonomy" id="547045"/>
    <lineage>
        <taxon>Bacteria</taxon>
        <taxon>Pseudomonadati</taxon>
        <taxon>Pseudomonadota</taxon>
        <taxon>Betaproteobacteria</taxon>
        <taxon>Neisseriales</taxon>
        <taxon>Neisseriaceae</taxon>
        <taxon>Neisseria</taxon>
    </lineage>
</organism>
<protein>
    <submittedName>
        <fullName evidence="1">Uncharacterized protein</fullName>
    </submittedName>
</protein>
<accession>C6M206</accession>
<dbReference type="EMBL" id="ACKO02000002">
    <property type="protein sequence ID" value="EET45834.1"/>
    <property type="molecule type" value="Genomic_DNA"/>
</dbReference>
<dbReference type="AlphaFoldDB" id="C6M206"/>
<evidence type="ECO:0000313" key="2">
    <source>
        <dbReference type="Proteomes" id="UP000005365"/>
    </source>
</evidence>
<reference evidence="1" key="1">
    <citation type="submission" date="2009-07" db="EMBL/GenBank/DDBJ databases">
        <authorList>
            <person name="Weinstock G."/>
            <person name="Sodergren E."/>
            <person name="Clifton S."/>
            <person name="Fulton L."/>
            <person name="Fulton B."/>
            <person name="Courtney L."/>
            <person name="Fronick C."/>
            <person name="Harrison M."/>
            <person name="Strong C."/>
            <person name="Farmer C."/>
            <person name="Delahaunty K."/>
            <person name="Markovic C."/>
            <person name="Hall O."/>
            <person name="Minx P."/>
            <person name="Tomlinson C."/>
            <person name="Mitreva M."/>
            <person name="Nelson J."/>
            <person name="Hou S."/>
            <person name="Wollam A."/>
            <person name="Pepin K.H."/>
            <person name="Johnson M."/>
            <person name="Bhonagiri V."/>
            <person name="Nash W.E."/>
            <person name="Warren W."/>
            <person name="Chinwalla A."/>
            <person name="Mardis E.R."/>
            <person name="Wilson R.K."/>
        </authorList>
    </citation>
    <scope>NUCLEOTIDE SEQUENCE [LARGE SCALE GENOMIC DNA]</scope>
    <source>
        <strain evidence="1">ATCC 29256</strain>
    </source>
</reference>
<dbReference type="Proteomes" id="UP000005365">
    <property type="component" value="Unassembled WGS sequence"/>
</dbReference>
<name>C6M206_NEISI</name>
<gene>
    <name evidence="1" type="ORF">NEISICOT_00544</name>
</gene>
<comment type="caution">
    <text evidence="1">The sequence shown here is derived from an EMBL/GenBank/DDBJ whole genome shotgun (WGS) entry which is preliminary data.</text>
</comment>
<evidence type="ECO:0000313" key="1">
    <source>
        <dbReference type="EMBL" id="EET45834.1"/>
    </source>
</evidence>
<proteinExistence type="predicted"/>